<evidence type="ECO:0000256" key="4">
    <source>
        <dbReference type="ARBA" id="ARBA00022643"/>
    </source>
</evidence>
<dbReference type="Pfam" id="PF10615">
    <property type="entry name" value="DUF2470"/>
    <property type="match status" value="1"/>
</dbReference>
<keyword evidence="6" id="KW-0560">Oxidoreductase</keyword>
<evidence type="ECO:0000259" key="9">
    <source>
        <dbReference type="Pfam" id="PF10615"/>
    </source>
</evidence>
<dbReference type="Gene3D" id="3.20.180.10">
    <property type="entry name" value="PNP-oxidase-like"/>
    <property type="match status" value="1"/>
</dbReference>
<dbReference type="PANTHER" id="PTHR43821:SF1">
    <property type="entry name" value="NAD(P)H NITROREDUCTASE YDJA-RELATED"/>
    <property type="match status" value="1"/>
</dbReference>
<keyword evidence="7" id="KW-0520">NAD</keyword>
<evidence type="ECO:0000256" key="7">
    <source>
        <dbReference type="ARBA" id="ARBA00023027"/>
    </source>
</evidence>
<evidence type="ECO:0000313" key="10">
    <source>
        <dbReference type="EMBL" id="OAN46975.1"/>
    </source>
</evidence>
<organism evidence="10 11">
    <name type="scientific">Chloroflexus islandicus</name>
    <dbReference type="NCBI Taxonomy" id="1707952"/>
    <lineage>
        <taxon>Bacteria</taxon>
        <taxon>Bacillati</taxon>
        <taxon>Chloroflexota</taxon>
        <taxon>Chloroflexia</taxon>
        <taxon>Chloroflexales</taxon>
        <taxon>Chloroflexineae</taxon>
        <taxon>Chloroflexaceae</taxon>
        <taxon>Chloroflexus</taxon>
    </lineage>
</organism>
<dbReference type="InterPro" id="IPR029479">
    <property type="entry name" value="Nitroreductase"/>
</dbReference>
<dbReference type="SUPFAM" id="SSF50475">
    <property type="entry name" value="FMN-binding split barrel"/>
    <property type="match status" value="1"/>
</dbReference>
<dbReference type="InterPro" id="IPR000415">
    <property type="entry name" value="Nitroreductase-like"/>
</dbReference>
<feature type="domain" description="Nitroreductase" evidence="8">
    <location>
        <begin position="132"/>
        <end position="278"/>
    </location>
</feature>
<protein>
    <submittedName>
        <fullName evidence="10">Nitroreductase</fullName>
    </submittedName>
</protein>
<dbReference type="RefSeq" id="WP_066784907.1">
    <property type="nucleotide sequence ID" value="NZ_LWQS01000040.1"/>
</dbReference>
<reference evidence="10 11" key="1">
    <citation type="submission" date="2016-04" db="EMBL/GenBank/DDBJ databases">
        <title>Chloroflexus islandicus sp. nov., a thermophilic filamentous anoxygenic phototrophic bacterium from geyser Strokkur (Iceland).</title>
        <authorList>
            <person name="Gaisin V.A."/>
            <person name="Kalashnikov A.M."/>
            <person name="Sukhacheva M.V."/>
            <person name="Grouzdev D.S."/>
            <person name="Ivanov T.M."/>
            <person name="Kuznetsov B."/>
            <person name="Gorlenko V.M."/>
        </authorList>
    </citation>
    <scope>NUCLEOTIDE SEQUENCE [LARGE SCALE GENOMIC DNA]</scope>
    <source>
        <strain evidence="11">isl-2</strain>
    </source>
</reference>
<dbReference type="Pfam" id="PF00881">
    <property type="entry name" value="Nitroreductase"/>
    <property type="match status" value="1"/>
</dbReference>
<gene>
    <name evidence="10" type="ORF">A6A03_10975</name>
</gene>
<proteinExistence type="inferred from homology"/>
<keyword evidence="5" id="KW-0521">NADP</keyword>
<evidence type="ECO:0000256" key="2">
    <source>
        <dbReference type="ARBA" id="ARBA00007118"/>
    </source>
</evidence>
<dbReference type="InterPro" id="IPR019595">
    <property type="entry name" value="DUF2470"/>
</dbReference>
<keyword evidence="4" id="KW-0288">FMN</keyword>
<comment type="similarity">
    <text evidence="2">Belongs to the nitroreductase family.</text>
</comment>
<evidence type="ECO:0000313" key="11">
    <source>
        <dbReference type="Proteomes" id="UP000078287"/>
    </source>
</evidence>
<accession>A0A178MFV9</accession>
<dbReference type="InterPro" id="IPR037119">
    <property type="entry name" value="Haem_oxidase_HugZ-like_sf"/>
</dbReference>
<dbReference type="CDD" id="cd02135">
    <property type="entry name" value="YdjA-like"/>
    <property type="match status" value="1"/>
</dbReference>
<feature type="domain" description="DUF2470" evidence="9">
    <location>
        <begin position="15"/>
        <end position="87"/>
    </location>
</feature>
<dbReference type="EMBL" id="LWQS01000040">
    <property type="protein sequence ID" value="OAN46975.1"/>
    <property type="molecule type" value="Genomic_DNA"/>
</dbReference>
<dbReference type="STRING" id="1707952.A6A03_10975"/>
<dbReference type="OrthoDB" id="9804207at2"/>
<dbReference type="Gene3D" id="3.40.109.10">
    <property type="entry name" value="NADH Oxidase"/>
    <property type="match status" value="1"/>
</dbReference>
<dbReference type="GO" id="GO:0016491">
    <property type="term" value="F:oxidoreductase activity"/>
    <property type="evidence" value="ECO:0007669"/>
    <property type="project" value="UniProtKB-KW"/>
</dbReference>
<dbReference type="InterPro" id="IPR052530">
    <property type="entry name" value="NAD(P)H_nitroreductase"/>
</dbReference>
<comment type="caution">
    <text evidence="10">The sequence shown here is derived from an EMBL/GenBank/DDBJ whole genome shotgun (WGS) entry which is preliminary data.</text>
</comment>
<evidence type="ECO:0000259" key="8">
    <source>
        <dbReference type="Pfam" id="PF00881"/>
    </source>
</evidence>
<evidence type="ECO:0000256" key="3">
    <source>
        <dbReference type="ARBA" id="ARBA00022630"/>
    </source>
</evidence>
<sequence>MTATYDPIAPIALAAIEHMNSDHADAVLAYARGLAGIAWAEMALVTRLEASGIELRVTGNGQTTTVRIPFEPPLTHADQLRPTLVQLAQRARQQLSSVTFIASPAPQRDANSAQQLLNMIATRRSFALNDIAPDPIDLANVALMLEAANWAPSHGQTEPWRFAVYSGEARQTLSDAFGAAYRLLNPDQPAGSPGEASQRNRVWQAPVWIAIGMRPNPKRPEWEELIATGCAVQNLHLMASALGLAGKWTSGACAIHPHVAEIVGFAPDTRLLGFFYTGQPASGDWPRGQRRSLDGKVVWHGGRPLPN</sequence>
<dbReference type="PANTHER" id="PTHR43821">
    <property type="entry name" value="NAD(P)H NITROREDUCTASE YDJA-RELATED"/>
    <property type="match status" value="1"/>
</dbReference>
<dbReference type="Proteomes" id="UP000078287">
    <property type="component" value="Unassembled WGS sequence"/>
</dbReference>
<dbReference type="AlphaFoldDB" id="A0A178MFV9"/>
<dbReference type="InterPro" id="IPR026021">
    <property type="entry name" value="YdjA-like"/>
</dbReference>
<name>A0A178MFV9_9CHLR</name>
<dbReference type="SUPFAM" id="SSF55469">
    <property type="entry name" value="FMN-dependent nitroreductase-like"/>
    <property type="match status" value="1"/>
</dbReference>
<evidence type="ECO:0000256" key="1">
    <source>
        <dbReference type="ARBA" id="ARBA00001917"/>
    </source>
</evidence>
<evidence type="ECO:0000256" key="6">
    <source>
        <dbReference type="ARBA" id="ARBA00023002"/>
    </source>
</evidence>
<evidence type="ECO:0000256" key="5">
    <source>
        <dbReference type="ARBA" id="ARBA00022857"/>
    </source>
</evidence>
<keyword evidence="11" id="KW-1185">Reference proteome</keyword>
<comment type="cofactor">
    <cofactor evidence="1">
        <name>FMN</name>
        <dbReference type="ChEBI" id="CHEBI:58210"/>
    </cofactor>
</comment>
<keyword evidence="3" id="KW-0285">Flavoprotein</keyword>